<keyword evidence="2" id="KW-1185">Reference proteome</keyword>
<accession>A0A967E670</accession>
<dbReference type="RefSeq" id="WP_166399718.1">
    <property type="nucleotide sequence ID" value="NZ_JAANAS010000038.1"/>
</dbReference>
<dbReference type="AlphaFoldDB" id="A0A967E670"/>
<dbReference type="Proteomes" id="UP000643701">
    <property type="component" value="Unassembled WGS sequence"/>
</dbReference>
<proteinExistence type="predicted"/>
<evidence type="ECO:0000313" key="2">
    <source>
        <dbReference type="Proteomes" id="UP000643701"/>
    </source>
</evidence>
<reference evidence="1" key="1">
    <citation type="submission" date="2020-03" db="EMBL/GenBank/DDBJ databases">
        <title>Psychroflexus Maritimus sp. nov., isolate from marine sediment.</title>
        <authorList>
            <person name="Zhong Y.-L."/>
        </authorList>
    </citation>
    <scope>NUCLEOTIDE SEQUENCE</scope>
    <source>
        <strain evidence="1">C1</strain>
    </source>
</reference>
<dbReference type="Pfam" id="PF19852">
    <property type="entry name" value="DUF6327"/>
    <property type="match status" value="1"/>
</dbReference>
<organism evidence="1 2">
    <name type="scientific">Psychroflexus maritimus</name>
    <dbReference type="NCBI Taxonomy" id="2714865"/>
    <lineage>
        <taxon>Bacteria</taxon>
        <taxon>Pseudomonadati</taxon>
        <taxon>Bacteroidota</taxon>
        <taxon>Flavobacteriia</taxon>
        <taxon>Flavobacteriales</taxon>
        <taxon>Flavobacteriaceae</taxon>
        <taxon>Psychroflexus</taxon>
    </lineage>
</organism>
<dbReference type="EMBL" id="JAANAS010000038">
    <property type="protein sequence ID" value="NGZ89451.1"/>
    <property type="molecule type" value="Genomic_DNA"/>
</dbReference>
<comment type="caution">
    <text evidence="1">The sequence shown here is derived from an EMBL/GenBank/DDBJ whole genome shotgun (WGS) entry which is preliminary data.</text>
</comment>
<gene>
    <name evidence="1" type="ORF">G7034_04200</name>
</gene>
<evidence type="ECO:0000313" key="1">
    <source>
        <dbReference type="EMBL" id="NGZ89451.1"/>
    </source>
</evidence>
<name>A0A967E670_9FLAO</name>
<protein>
    <submittedName>
        <fullName evidence="1">Uncharacterized protein</fullName>
    </submittedName>
</protein>
<sequence>MKKYKSFSEIDKDLKLLQLQKDIHQQKAKINFVKVQQSLSLQNLLAELTATLTQKYLYKNIGLKILERLGLGKKY</sequence>
<dbReference type="InterPro" id="IPR046290">
    <property type="entry name" value="DUF6327"/>
</dbReference>